<accession>B9SFT6</accession>
<keyword evidence="3" id="KW-0611">Plant defense</keyword>
<dbReference type="InterPro" id="IPR042197">
    <property type="entry name" value="Apaf_helical"/>
</dbReference>
<dbReference type="AlphaFoldDB" id="B9SFT6"/>
<feature type="domain" description="TIR" evidence="5">
    <location>
        <begin position="21"/>
        <end position="188"/>
    </location>
</feature>
<dbReference type="InterPro" id="IPR058192">
    <property type="entry name" value="WHD_ROQ1-like"/>
</dbReference>
<dbReference type="Pfam" id="PF23282">
    <property type="entry name" value="WHD_ROQ1"/>
    <property type="match status" value="1"/>
</dbReference>
<dbReference type="SMART" id="SM00255">
    <property type="entry name" value="TIR"/>
    <property type="match status" value="1"/>
</dbReference>
<dbReference type="FunFam" id="3.40.50.10140:FF:000007">
    <property type="entry name" value="Disease resistance protein (TIR-NBS-LRR class)"/>
    <property type="match status" value="1"/>
</dbReference>
<dbReference type="GO" id="GO:0007165">
    <property type="term" value="P:signal transduction"/>
    <property type="evidence" value="ECO:0007669"/>
    <property type="project" value="InterPro"/>
</dbReference>
<dbReference type="Gene3D" id="3.80.10.10">
    <property type="entry name" value="Ribonuclease Inhibitor"/>
    <property type="match status" value="1"/>
</dbReference>
<protein>
    <submittedName>
        <fullName evidence="6">ATP binding protein, putative</fullName>
    </submittedName>
</protein>
<dbReference type="InterPro" id="IPR027417">
    <property type="entry name" value="P-loop_NTPase"/>
</dbReference>
<evidence type="ECO:0000259" key="5">
    <source>
        <dbReference type="PROSITE" id="PS50104"/>
    </source>
</evidence>
<dbReference type="FunCoup" id="B9SFT6">
    <property type="interactions" value="161"/>
</dbReference>
<dbReference type="Pfam" id="PF00931">
    <property type="entry name" value="NB-ARC"/>
    <property type="match status" value="1"/>
</dbReference>
<dbReference type="InterPro" id="IPR000157">
    <property type="entry name" value="TIR_dom"/>
</dbReference>
<keyword evidence="2" id="KW-0677">Repeat</keyword>
<name>B9SFT6_RICCO</name>
<keyword evidence="7" id="KW-1185">Reference proteome</keyword>
<dbReference type="eggNOG" id="ENOG502QQJE">
    <property type="taxonomic scope" value="Eukaryota"/>
</dbReference>
<dbReference type="Pfam" id="PF01582">
    <property type="entry name" value="TIR"/>
    <property type="match status" value="1"/>
</dbReference>
<dbReference type="Gene3D" id="3.40.50.300">
    <property type="entry name" value="P-loop containing nucleotide triphosphate hydrolases"/>
    <property type="match status" value="1"/>
</dbReference>
<dbReference type="GO" id="GO:0006952">
    <property type="term" value="P:defense response"/>
    <property type="evidence" value="ECO:0007669"/>
    <property type="project" value="UniProtKB-KW"/>
</dbReference>
<dbReference type="InterPro" id="IPR044974">
    <property type="entry name" value="Disease_R_plants"/>
</dbReference>
<dbReference type="Proteomes" id="UP000008311">
    <property type="component" value="Unassembled WGS sequence"/>
</dbReference>
<organism evidence="6 7">
    <name type="scientific">Ricinus communis</name>
    <name type="common">Castor bean</name>
    <dbReference type="NCBI Taxonomy" id="3988"/>
    <lineage>
        <taxon>Eukaryota</taxon>
        <taxon>Viridiplantae</taxon>
        <taxon>Streptophyta</taxon>
        <taxon>Embryophyta</taxon>
        <taxon>Tracheophyta</taxon>
        <taxon>Spermatophyta</taxon>
        <taxon>Magnoliopsida</taxon>
        <taxon>eudicotyledons</taxon>
        <taxon>Gunneridae</taxon>
        <taxon>Pentapetalae</taxon>
        <taxon>rosids</taxon>
        <taxon>fabids</taxon>
        <taxon>Malpighiales</taxon>
        <taxon>Euphorbiaceae</taxon>
        <taxon>Acalyphoideae</taxon>
        <taxon>Acalypheae</taxon>
        <taxon>Ricinus</taxon>
    </lineage>
</organism>
<proteinExistence type="predicted"/>
<keyword evidence="1" id="KW-0433">Leucine-rich repeat</keyword>
<keyword evidence="4" id="KW-0520">NAD</keyword>
<dbReference type="SUPFAM" id="SSF52200">
    <property type="entry name" value="Toll/Interleukin receptor TIR domain"/>
    <property type="match status" value="1"/>
</dbReference>
<dbReference type="PRINTS" id="PR00364">
    <property type="entry name" value="DISEASERSIST"/>
</dbReference>
<evidence type="ECO:0000313" key="7">
    <source>
        <dbReference type="Proteomes" id="UP000008311"/>
    </source>
</evidence>
<dbReference type="Gene3D" id="1.10.8.430">
    <property type="entry name" value="Helical domain of apoptotic protease-activating factors"/>
    <property type="match status" value="1"/>
</dbReference>
<dbReference type="SUPFAM" id="SSF46785">
    <property type="entry name" value="Winged helix' DNA-binding domain"/>
    <property type="match status" value="1"/>
</dbReference>
<dbReference type="InterPro" id="IPR036390">
    <property type="entry name" value="WH_DNA-bd_sf"/>
</dbReference>
<dbReference type="InterPro" id="IPR035897">
    <property type="entry name" value="Toll_tir_struct_dom_sf"/>
</dbReference>
<evidence type="ECO:0000256" key="4">
    <source>
        <dbReference type="ARBA" id="ARBA00023027"/>
    </source>
</evidence>
<dbReference type="InterPro" id="IPR032675">
    <property type="entry name" value="LRR_dom_sf"/>
</dbReference>
<dbReference type="Gene3D" id="3.40.50.10140">
    <property type="entry name" value="Toll/interleukin-1 receptor homology (TIR) domain"/>
    <property type="match status" value="1"/>
</dbReference>
<dbReference type="InParanoid" id="B9SFT6"/>
<evidence type="ECO:0000313" key="6">
    <source>
        <dbReference type="EMBL" id="EEF37479.1"/>
    </source>
</evidence>
<dbReference type="STRING" id="3988.B9SFT6"/>
<dbReference type="EMBL" id="EQ973947">
    <property type="protein sequence ID" value="EEF37479.1"/>
    <property type="molecule type" value="Genomic_DNA"/>
</dbReference>
<evidence type="ECO:0000256" key="2">
    <source>
        <dbReference type="ARBA" id="ARBA00022737"/>
    </source>
</evidence>
<dbReference type="PROSITE" id="PS50104">
    <property type="entry name" value="TIR"/>
    <property type="match status" value="1"/>
</dbReference>
<dbReference type="PANTHER" id="PTHR11017:SF271">
    <property type="entry name" value="DISEASE RESISTANCE PROTEIN (TIR-NBS-LRR CLASS) FAMILY"/>
    <property type="match status" value="1"/>
</dbReference>
<reference evidence="7" key="1">
    <citation type="journal article" date="2010" name="Nat. Biotechnol.">
        <title>Draft genome sequence of the oilseed species Ricinus communis.</title>
        <authorList>
            <person name="Chan A.P."/>
            <person name="Crabtree J."/>
            <person name="Zhao Q."/>
            <person name="Lorenzi H."/>
            <person name="Orvis J."/>
            <person name="Puiu D."/>
            <person name="Melake-Berhan A."/>
            <person name="Jones K.M."/>
            <person name="Redman J."/>
            <person name="Chen G."/>
            <person name="Cahoon E.B."/>
            <person name="Gedil M."/>
            <person name="Stanke M."/>
            <person name="Haas B.J."/>
            <person name="Wortman J.R."/>
            <person name="Fraser-Liggett C.M."/>
            <person name="Ravel J."/>
            <person name="Rabinowicz P.D."/>
        </authorList>
    </citation>
    <scope>NUCLEOTIDE SEQUENCE [LARGE SCALE GENOMIC DNA]</scope>
    <source>
        <strain evidence="7">cv. Hale</strain>
    </source>
</reference>
<evidence type="ECO:0000256" key="1">
    <source>
        <dbReference type="ARBA" id="ARBA00022614"/>
    </source>
</evidence>
<dbReference type="GO" id="GO:0043531">
    <property type="term" value="F:ADP binding"/>
    <property type="evidence" value="ECO:0007669"/>
    <property type="project" value="InterPro"/>
</dbReference>
<dbReference type="SUPFAM" id="SSF52540">
    <property type="entry name" value="P-loop containing nucleoside triphosphate hydrolases"/>
    <property type="match status" value="1"/>
</dbReference>
<dbReference type="InterPro" id="IPR002182">
    <property type="entry name" value="NB-ARC"/>
</dbReference>
<sequence length="673" mass="77096">MTTKNLSLSPSFSYCRRPHQWSYDVFLSFRGEDTRKNFTDHLYNALLQAGIHAFRDDKHLSRGNHISSELLKAIQESKVSIVVFSKGYASSRWCLDELVKIMQCKNTAGQIVVPIFYDVSPSDVRKQTGSFAEALQRHEQFSEREKVNDWRNALLEAANLSGWDLQNVANGHESKNIRKVVEDVLSKLSRNCLNVAKHPVGIDSRIKDVIVLLSVGTKDVRMIGIHGMGGIGKTTIAKAVFNQLCDGFEVRCFLSNVKEISEQPNGLIQLQEQLLRAVLKPKSLQIGSVDRGINMIRERFRHKRLLVVIDDLDHMKQFNALMGDRTWFGLGSRLIITSRDEHLLAQLEVDEKYQVKELDHNESLELFSWHAFRKTHPVGDYVELSNGVVDYGGGLPLALEVLGSYLCKRSIPEWTSALRKLKRIPHHQIQRKLRLSFDTLDDDKVKDIFLDIACFFIGTDRDYAVKILDGCGFFPEIGISVLIQRSLVTVDSKNKLSMHDLLRDMGREIVRELSPNQPGKRSRLWFQEDVLDVLSNQKGTEAVEGLVLDVESSRDAVLSTESFANMRYLRLLKINKVHLTGCYEHLSKELRWLCWHSCPLKFLPHNFQLDNLVILDMQYSNIKEVWKEIRVLNKLQILNLSHSEYLAKTPNFTCLTSLERLELEGMQEPKESP</sequence>
<evidence type="ECO:0000256" key="3">
    <source>
        <dbReference type="ARBA" id="ARBA00022821"/>
    </source>
</evidence>
<gene>
    <name evidence="6" type="ORF">RCOM_0723030</name>
</gene>
<dbReference type="SUPFAM" id="SSF52058">
    <property type="entry name" value="L domain-like"/>
    <property type="match status" value="1"/>
</dbReference>
<dbReference type="PANTHER" id="PTHR11017">
    <property type="entry name" value="LEUCINE-RICH REPEAT-CONTAINING PROTEIN"/>
    <property type="match status" value="1"/>
</dbReference>